<comment type="caution">
    <text evidence="1">The sequence shown here is derived from an EMBL/GenBank/DDBJ whole genome shotgun (WGS) entry which is preliminary data.</text>
</comment>
<protein>
    <submittedName>
        <fullName evidence="1">Uncharacterized protein</fullName>
    </submittedName>
</protein>
<accession>A0A8J5J9V5</accession>
<keyword evidence="2" id="KW-1185">Reference proteome</keyword>
<reference evidence="1" key="1">
    <citation type="journal article" date="2021" name="Sci. Adv.">
        <title>The American lobster genome reveals insights on longevity, neural, and immune adaptations.</title>
        <authorList>
            <person name="Polinski J.M."/>
            <person name="Zimin A.V."/>
            <person name="Clark K.F."/>
            <person name="Kohn A.B."/>
            <person name="Sadowski N."/>
            <person name="Timp W."/>
            <person name="Ptitsyn A."/>
            <person name="Khanna P."/>
            <person name="Romanova D.Y."/>
            <person name="Williams P."/>
            <person name="Greenwood S.J."/>
            <person name="Moroz L.L."/>
            <person name="Walt D.R."/>
            <person name="Bodnar A.G."/>
        </authorList>
    </citation>
    <scope>NUCLEOTIDE SEQUENCE</scope>
    <source>
        <strain evidence="1">GMGI-L3</strain>
    </source>
</reference>
<dbReference type="Proteomes" id="UP000747542">
    <property type="component" value="Unassembled WGS sequence"/>
</dbReference>
<proteinExistence type="predicted"/>
<sequence length="100" mass="10567">MNFASGKCVIRENAGPSGSLRTESAATAILQYLNIPMQGFNSSPVQLRLNPYCQAGLPSGACMKLYPLEEGSPCLIMRQALTLADDATTLVALAAYLSAQ</sequence>
<evidence type="ECO:0000313" key="2">
    <source>
        <dbReference type="Proteomes" id="UP000747542"/>
    </source>
</evidence>
<evidence type="ECO:0000313" key="1">
    <source>
        <dbReference type="EMBL" id="KAG7154997.1"/>
    </source>
</evidence>
<dbReference type="AlphaFoldDB" id="A0A8J5J9V5"/>
<dbReference type="EMBL" id="JAHLQT010043233">
    <property type="protein sequence ID" value="KAG7154997.1"/>
    <property type="molecule type" value="Genomic_DNA"/>
</dbReference>
<name>A0A8J5J9V5_HOMAM</name>
<gene>
    <name evidence="1" type="ORF">Hamer_G015590</name>
</gene>
<organism evidence="1 2">
    <name type="scientific">Homarus americanus</name>
    <name type="common">American lobster</name>
    <dbReference type="NCBI Taxonomy" id="6706"/>
    <lineage>
        <taxon>Eukaryota</taxon>
        <taxon>Metazoa</taxon>
        <taxon>Ecdysozoa</taxon>
        <taxon>Arthropoda</taxon>
        <taxon>Crustacea</taxon>
        <taxon>Multicrustacea</taxon>
        <taxon>Malacostraca</taxon>
        <taxon>Eumalacostraca</taxon>
        <taxon>Eucarida</taxon>
        <taxon>Decapoda</taxon>
        <taxon>Pleocyemata</taxon>
        <taxon>Astacidea</taxon>
        <taxon>Nephropoidea</taxon>
        <taxon>Nephropidae</taxon>
        <taxon>Homarus</taxon>
    </lineage>
</organism>